<dbReference type="GO" id="GO:0004758">
    <property type="term" value="F:serine C-palmitoyltransferase activity"/>
    <property type="evidence" value="ECO:0007669"/>
    <property type="project" value="UniProtKB-EC"/>
</dbReference>
<evidence type="ECO:0000256" key="2">
    <source>
        <dbReference type="ARBA" id="ARBA00008392"/>
    </source>
</evidence>
<dbReference type="InterPro" id="IPR015424">
    <property type="entry name" value="PyrdxlP-dep_Trfase"/>
</dbReference>
<reference evidence="9 10" key="1">
    <citation type="journal article" date="2010" name="Nat. Biotechnol.">
        <title>Genome sequence of the model mushroom Schizophyllum commune.</title>
        <authorList>
            <person name="Ohm R.A."/>
            <person name="de Jong J.F."/>
            <person name="Lugones L.G."/>
            <person name="Aerts A."/>
            <person name="Kothe E."/>
            <person name="Stajich J.E."/>
            <person name="de Vries R.P."/>
            <person name="Record E."/>
            <person name="Levasseur A."/>
            <person name="Baker S.E."/>
            <person name="Bartholomew K.A."/>
            <person name="Coutinho P.M."/>
            <person name="Erdmann S."/>
            <person name="Fowler T.J."/>
            <person name="Gathman A.C."/>
            <person name="Lombard V."/>
            <person name="Henrissat B."/>
            <person name="Knabe N."/>
            <person name="Kuees U."/>
            <person name="Lilly W.W."/>
            <person name="Lindquist E."/>
            <person name="Lucas S."/>
            <person name="Magnuson J.K."/>
            <person name="Piumi F."/>
            <person name="Raudaskoski M."/>
            <person name="Salamov A."/>
            <person name="Schmutz J."/>
            <person name="Schwarze F.W.M.R."/>
            <person name="vanKuyk P.A."/>
            <person name="Horton J.S."/>
            <person name="Grigoriev I.V."/>
            <person name="Woesten H.A.B."/>
        </authorList>
    </citation>
    <scope>NUCLEOTIDE SEQUENCE [LARGE SCALE GENOMIC DNA]</scope>
    <source>
        <strain evidence="10">H4-8 / FGSC 9210</strain>
    </source>
</reference>
<dbReference type="InterPro" id="IPR001917">
    <property type="entry name" value="Aminotrans_II_pyridoxalP_BS"/>
</dbReference>
<feature type="domain" description="Aminotransferase class I/classII large" evidence="8">
    <location>
        <begin position="231"/>
        <end position="645"/>
    </location>
</feature>
<evidence type="ECO:0000256" key="1">
    <source>
        <dbReference type="ARBA" id="ARBA00001933"/>
    </source>
</evidence>
<evidence type="ECO:0000259" key="8">
    <source>
        <dbReference type="Pfam" id="PF00155"/>
    </source>
</evidence>
<name>D8PSA1_SCHCM</name>
<dbReference type="EC" id="2.3.1.50" evidence="3"/>
<dbReference type="VEuPathDB" id="FungiDB:SCHCODRAFT_02610398"/>
<dbReference type="AlphaFoldDB" id="D8PSA1"/>
<dbReference type="SUPFAM" id="SSF53383">
    <property type="entry name" value="PLP-dependent transferases"/>
    <property type="match status" value="1"/>
</dbReference>
<dbReference type="STRING" id="578458.D8PSA1"/>
<dbReference type="InParanoid" id="D8PSA1"/>
<dbReference type="GO" id="GO:0030170">
    <property type="term" value="F:pyridoxal phosphate binding"/>
    <property type="evidence" value="ECO:0007669"/>
    <property type="project" value="InterPro"/>
</dbReference>
<dbReference type="PROSITE" id="PS00599">
    <property type="entry name" value="AA_TRANSFER_CLASS_2"/>
    <property type="match status" value="1"/>
</dbReference>
<dbReference type="GO" id="GO:0016020">
    <property type="term" value="C:membrane"/>
    <property type="evidence" value="ECO:0007669"/>
    <property type="project" value="GOC"/>
</dbReference>
<accession>D8PSA1</accession>
<evidence type="ECO:0000256" key="3">
    <source>
        <dbReference type="ARBA" id="ARBA00013220"/>
    </source>
</evidence>
<dbReference type="Proteomes" id="UP000007431">
    <property type="component" value="Unassembled WGS sequence"/>
</dbReference>
<comment type="similarity">
    <text evidence="2">Belongs to the class-II pyridoxal-phosphate-dependent aminotransferase family.</text>
</comment>
<evidence type="ECO:0000256" key="6">
    <source>
        <dbReference type="ARBA" id="ARBA00048528"/>
    </source>
</evidence>
<dbReference type="eggNOG" id="KOG1357">
    <property type="taxonomic scope" value="Eukaryota"/>
</dbReference>
<dbReference type="PANTHER" id="PTHR13693:SF3">
    <property type="entry name" value="LD36009P"/>
    <property type="match status" value="1"/>
</dbReference>
<sequence>MALPRATPTPSRFKRAHTSAQEYLRAIASRESGGARHSAPSVSSDASSVASVSTYASYASTSKTSVSPSCASEDHGSEWDSAADPLGFSRDKEADAHATPHSEYGICNDERWRYESSYRGTPPSEGIADPPYYILLSTYISFIFVIALGHLADWMDRMRYGSVYGKSEETGLAPLTADFDSFYTRRLKRRLLECFNQPSTGVAGRTIRILDRYSPDWNKSQILTGTTTRTLNISSYNYLGFAQAQGGCAEGVEAGLHRYGISTCGTRAEGGSSELHVTAERLVANFVGTEDSLISSMGFATNSTVIPALVGKGCLIISDELNHSSIRFGARLSGAHVRLFKHNDIKELERVLRDAISQGQHKTHRPWRKILVIVEGLYSMEGTMVDLPGIMALKTRYKFYLFVDEAHSIGALGPHGRGVCDYYEIIPGTNVDILMGTFTKSFGAAGGYIAGSHQIIEYLRVNGHGGVYAEAMTPPVLIQIITSMASIMGVVPDMQTPKKHSQQLVKAPAHPGLEGNVRLRRLAFNSRYLSRGLNALGFITCGHDDSPVVPLIIWSPGKMVQFHRLMLQWRDGWNRGIDGRMVCMAAAGESQEAGGDDAVRNAWGARTPILTVVVSYPATPLITSRVRFCVSAAHTKQDMDIVLRACDQIGDWLDLKHGIPPSKRWNIDDIVENAADLVQAETF</sequence>
<dbReference type="FunCoup" id="D8PSA1">
    <property type="interactions" value="153"/>
</dbReference>
<dbReference type="Gene3D" id="3.40.640.10">
    <property type="entry name" value="Type I PLP-dependent aspartate aminotransferase-like (Major domain)"/>
    <property type="match status" value="1"/>
</dbReference>
<gene>
    <name evidence="9" type="ORF">SCHCODRAFT_64875</name>
</gene>
<keyword evidence="5" id="KW-0663">Pyridoxal phosphate</keyword>
<dbReference type="GO" id="GO:0046513">
    <property type="term" value="P:ceramide biosynthetic process"/>
    <property type="evidence" value="ECO:0007669"/>
    <property type="project" value="TreeGrafter"/>
</dbReference>
<dbReference type="HOGENOM" id="CLU_015846_7_2_1"/>
<feature type="region of interest" description="Disordered" evidence="7">
    <location>
        <begin position="29"/>
        <end position="49"/>
    </location>
</feature>
<keyword evidence="4" id="KW-0808">Transferase</keyword>
<dbReference type="InterPro" id="IPR015422">
    <property type="entry name" value="PyrdxlP-dep_Trfase_small"/>
</dbReference>
<dbReference type="InterPro" id="IPR015421">
    <property type="entry name" value="PyrdxlP-dep_Trfase_major"/>
</dbReference>
<comment type="catalytic activity">
    <reaction evidence="6">
        <text>L-serine + hexadecanoyl-CoA + H(+) = 3-oxosphinganine + CO2 + CoA</text>
        <dbReference type="Rhea" id="RHEA:14761"/>
        <dbReference type="ChEBI" id="CHEBI:15378"/>
        <dbReference type="ChEBI" id="CHEBI:16526"/>
        <dbReference type="ChEBI" id="CHEBI:33384"/>
        <dbReference type="ChEBI" id="CHEBI:57287"/>
        <dbReference type="ChEBI" id="CHEBI:57379"/>
        <dbReference type="ChEBI" id="CHEBI:58299"/>
        <dbReference type="EC" id="2.3.1.50"/>
    </reaction>
</comment>
<evidence type="ECO:0000256" key="4">
    <source>
        <dbReference type="ARBA" id="ARBA00022679"/>
    </source>
</evidence>
<evidence type="ECO:0000256" key="5">
    <source>
        <dbReference type="ARBA" id="ARBA00022898"/>
    </source>
</evidence>
<dbReference type="InterPro" id="IPR050087">
    <property type="entry name" value="AON_synthase_class-II"/>
</dbReference>
<dbReference type="CDD" id="cd06454">
    <property type="entry name" value="KBL_like"/>
    <property type="match status" value="1"/>
</dbReference>
<dbReference type="GO" id="GO:0046512">
    <property type="term" value="P:sphingosine biosynthetic process"/>
    <property type="evidence" value="ECO:0007669"/>
    <property type="project" value="TreeGrafter"/>
</dbReference>
<dbReference type="PANTHER" id="PTHR13693">
    <property type="entry name" value="CLASS II AMINOTRANSFERASE/8-AMINO-7-OXONONANOATE SYNTHASE"/>
    <property type="match status" value="1"/>
</dbReference>
<protein>
    <recommendedName>
        <fullName evidence="3">serine C-palmitoyltransferase</fullName>
        <ecNumber evidence="3">2.3.1.50</ecNumber>
    </recommendedName>
</protein>
<proteinExistence type="inferred from homology"/>
<dbReference type="GO" id="GO:0017059">
    <property type="term" value="C:serine palmitoyltransferase complex"/>
    <property type="evidence" value="ECO:0007669"/>
    <property type="project" value="TreeGrafter"/>
</dbReference>
<dbReference type="Gene3D" id="3.90.1150.10">
    <property type="entry name" value="Aspartate Aminotransferase, domain 1"/>
    <property type="match status" value="2"/>
</dbReference>
<keyword evidence="10" id="KW-1185">Reference proteome</keyword>
<comment type="cofactor">
    <cofactor evidence="1">
        <name>pyridoxal 5'-phosphate</name>
        <dbReference type="ChEBI" id="CHEBI:597326"/>
    </cofactor>
</comment>
<evidence type="ECO:0000313" key="9">
    <source>
        <dbReference type="EMBL" id="EFJ03905.1"/>
    </source>
</evidence>
<evidence type="ECO:0000313" key="10">
    <source>
        <dbReference type="Proteomes" id="UP000007431"/>
    </source>
</evidence>
<dbReference type="OMA" id="MFGSNAY"/>
<feature type="region of interest" description="Disordered" evidence="7">
    <location>
        <begin position="63"/>
        <end position="86"/>
    </location>
</feature>
<feature type="compositionally biased region" description="Low complexity" evidence="7">
    <location>
        <begin position="38"/>
        <end position="49"/>
    </location>
</feature>
<organism evidence="10">
    <name type="scientific">Schizophyllum commune (strain H4-8 / FGSC 9210)</name>
    <name type="common">Split gill fungus</name>
    <dbReference type="NCBI Taxonomy" id="578458"/>
    <lineage>
        <taxon>Eukaryota</taxon>
        <taxon>Fungi</taxon>
        <taxon>Dikarya</taxon>
        <taxon>Basidiomycota</taxon>
        <taxon>Agaricomycotina</taxon>
        <taxon>Agaricomycetes</taxon>
        <taxon>Agaricomycetidae</taxon>
        <taxon>Agaricales</taxon>
        <taxon>Schizophyllaceae</taxon>
        <taxon>Schizophyllum</taxon>
    </lineage>
</organism>
<dbReference type="EMBL" id="GL377302">
    <property type="protein sequence ID" value="EFJ03905.1"/>
    <property type="molecule type" value="Genomic_DNA"/>
</dbReference>
<dbReference type="InterPro" id="IPR004839">
    <property type="entry name" value="Aminotransferase_I/II_large"/>
</dbReference>
<dbReference type="Pfam" id="PF00155">
    <property type="entry name" value="Aminotran_1_2"/>
    <property type="match status" value="1"/>
</dbReference>
<evidence type="ECO:0000256" key="7">
    <source>
        <dbReference type="SAM" id="MobiDB-lite"/>
    </source>
</evidence>